<evidence type="ECO:0000313" key="3">
    <source>
        <dbReference type="Proteomes" id="UP001253595"/>
    </source>
</evidence>
<gene>
    <name evidence="2" type="ORF">J2X05_002260</name>
</gene>
<protein>
    <submittedName>
        <fullName evidence="2">Uncharacterized protein</fullName>
    </submittedName>
</protein>
<comment type="caution">
    <text evidence="2">The sequence shown here is derived from an EMBL/GenBank/DDBJ whole genome shotgun (WGS) entry which is preliminary data.</text>
</comment>
<reference evidence="2 3" key="1">
    <citation type="submission" date="2023-07" db="EMBL/GenBank/DDBJ databases">
        <title>Sorghum-associated microbial communities from plants grown in Nebraska, USA.</title>
        <authorList>
            <person name="Schachtman D."/>
        </authorList>
    </citation>
    <scope>NUCLEOTIDE SEQUENCE [LARGE SCALE GENOMIC DNA]</scope>
    <source>
        <strain evidence="2 3">BE190</strain>
    </source>
</reference>
<name>A0ABU1UYR8_9GAMM</name>
<dbReference type="Proteomes" id="UP001253595">
    <property type="component" value="Unassembled WGS sequence"/>
</dbReference>
<keyword evidence="1" id="KW-0732">Signal</keyword>
<feature type="chain" id="PRO_5046707060" evidence="1">
    <location>
        <begin position="19"/>
        <end position="148"/>
    </location>
</feature>
<dbReference type="EMBL" id="JAVDVX010000003">
    <property type="protein sequence ID" value="MDR7090238.1"/>
    <property type="molecule type" value="Genomic_DNA"/>
</dbReference>
<evidence type="ECO:0000256" key="1">
    <source>
        <dbReference type="SAM" id="SignalP"/>
    </source>
</evidence>
<keyword evidence="3" id="KW-1185">Reference proteome</keyword>
<dbReference type="RefSeq" id="WP_310072403.1">
    <property type="nucleotide sequence ID" value="NZ_JAVDVX010000003.1"/>
</dbReference>
<sequence>MTRFIIIFIIFTSNSCFAEELTAVLDLKFIKDTGITSGVMCYGDEGEDCHTWSTFYLYDAKVRKVISGELSQKKITVIYGRHALLKNNRKNVVVRLKQLRPDAEAQYQIIEFGVAKEIVCFESVDSRQFSVKLEVADVKFQCMEKLKE</sequence>
<evidence type="ECO:0000313" key="2">
    <source>
        <dbReference type="EMBL" id="MDR7090238.1"/>
    </source>
</evidence>
<feature type="signal peptide" evidence="1">
    <location>
        <begin position="1"/>
        <end position="18"/>
    </location>
</feature>
<organism evidence="2 3">
    <name type="scientific">Cellvibrio fibrivorans</name>
    <dbReference type="NCBI Taxonomy" id="126350"/>
    <lineage>
        <taxon>Bacteria</taxon>
        <taxon>Pseudomonadati</taxon>
        <taxon>Pseudomonadota</taxon>
        <taxon>Gammaproteobacteria</taxon>
        <taxon>Cellvibrionales</taxon>
        <taxon>Cellvibrionaceae</taxon>
        <taxon>Cellvibrio</taxon>
    </lineage>
</organism>
<accession>A0ABU1UYR8</accession>
<proteinExistence type="predicted"/>